<feature type="region of interest" description="Disordered" evidence="1">
    <location>
        <begin position="1"/>
        <end position="37"/>
    </location>
</feature>
<gene>
    <name evidence="2" type="ORF">PIB30_036550</name>
</gene>
<dbReference type="EMBL" id="JASCZI010151214">
    <property type="protein sequence ID" value="MED6170996.1"/>
    <property type="molecule type" value="Genomic_DNA"/>
</dbReference>
<evidence type="ECO:0000256" key="1">
    <source>
        <dbReference type="SAM" id="MobiDB-lite"/>
    </source>
</evidence>
<proteinExistence type="predicted"/>
<organism evidence="2 3">
    <name type="scientific">Stylosanthes scabra</name>
    <dbReference type="NCBI Taxonomy" id="79078"/>
    <lineage>
        <taxon>Eukaryota</taxon>
        <taxon>Viridiplantae</taxon>
        <taxon>Streptophyta</taxon>
        <taxon>Embryophyta</taxon>
        <taxon>Tracheophyta</taxon>
        <taxon>Spermatophyta</taxon>
        <taxon>Magnoliopsida</taxon>
        <taxon>eudicotyledons</taxon>
        <taxon>Gunneridae</taxon>
        <taxon>Pentapetalae</taxon>
        <taxon>rosids</taxon>
        <taxon>fabids</taxon>
        <taxon>Fabales</taxon>
        <taxon>Fabaceae</taxon>
        <taxon>Papilionoideae</taxon>
        <taxon>50 kb inversion clade</taxon>
        <taxon>dalbergioids sensu lato</taxon>
        <taxon>Dalbergieae</taxon>
        <taxon>Pterocarpus clade</taxon>
        <taxon>Stylosanthes</taxon>
    </lineage>
</organism>
<sequence>MNPSQHSCSQGRSAPAYMSDNEASRTGTLAEEDTKNPQRPRCICNCKIDIVLLVEALGFFQWRGGGGIAGGESELLLEVGGVSSLVVSTELTTVSGIDVVVIVFIGGGGDDGCGG</sequence>
<evidence type="ECO:0000313" key="3">
    <source>
        <dbReference type="Proteomes" id="UP001341840"/>
    </source>
</evidence>
<dbReference type="Proteomes" id="UP001341840">
    <property type="component" value="Unassembled WGS sequence"/>
</dbReference>
<evidence type="ECO:0000313" key="2">
    <source>
        <dbReference type="EMBL" id="MED6170996.1"/>
    </source>
</evidence>
<reference evidence="2 3" key="1">
    <citation type="journal article" date="2023" name="Plants (Basel)">
        <title>Bridging the Gap: Combining Genomics and Transcriptomics Approaches to Understand Stylosanthes scabra, an Orphan Legume from the Brazilian Caatinga.</title>
        <authorList>
            <person name="Ferreira-Neto J.R.C."/>
            <person name="da Silva M.D."/>
            <person name="Binneck E."/>
            <person name="de Melo N.F."/>
            <person name="da Silva R.H."/>
            <person name="de Melo A.L.T.M."/>
            <person name="Pandolfi V."/>
            <person name="Bustamante F.O."/>
            <person name="Brasileiro-Vidal A.C."/>
            <person name="Benko-Iseppon A.M."/>
        </authorList>
    </citation>
    <scope>NUCLEOTIDE SEQUENCE [LARGE SCALE GENOMIC DNA]</scope>
    <source>
        <tissue evidence="2">Leaves</tissue>
    </source>
</reference>
<feature type="compositionally biased region" description="Polar residues" evidence="1">
    <location>
        <begin position="1"/>
        <end position="12"/>
    </location>
</feature>
<accession>A0ABU6VFC3</accession>
<protein>
    <submittedName>
        <fullName evidence="2">Uncharacterized protein</fullName>
    </submittedName>
</protein>
<name>A0ABU6VFC3_9FABA</name>
<comment type="caution">
    <text evidence="2">The sequence shown here is derived from an EMBL/GenBank/DDBJ whole genome shotgun (WGS) entry which is preliminary data.</text>
</comment>
<keyword evidence="3" id="KW-1185">Reference proteome</keyword>